<sequence>MIMKKIFRILILPAFALLTVTGCKKSFEDLTKNNNVPSVVPASLLFNGILNKMADLPQSSNEIYSQYYLYNYDYYGNNRYDGFANGGDNYYNTLKNVVVMEQRAAATGGAAINPYEALGKFFRAYFFSKMSLEEGDIPMKQALQGIDNLTPAYDSQKDVMVQSLAWLEDANADLTKLIADPNSGGTGVGAALSNDIYFGNDLAKWQKTVNSFHIRLLLALSKKTADIDVKAQFAAIVGNPAKYPIMTSSDDNLQYKFVAPSNYYPQNPDNFGQNGSRQNSSATYIGLLTKFKDPRVFVTAEPSRYLVDTLKQSPTSFDSFVGADPGLDLGVMYNNATLQRYSFINRKHFYSTYIGEPSIQIGYPELMFNIAEGINRGWATGNAETYYINGIQASYQYYGIPTVAGSSIFSAYFYRPGATKGPADQSSYDVFPVTVNWTTYYAQPTVKYADGATGLTQILQQKYLALFRHSGLESYFTYRRTGVPTFTTGPGTGNSSRIPTRFEYPQSERTVNATNYKAALTSQFGGSDDINGIMWLLK</sequence>
<evidence type="ECO:0000313" key="2">
    <source>
        <dbReference type="EMBL" id="SEO48128.1"/>
    </source>
</evidence>
<dbReference type="Gene3D" id="1.25.40.390">
    <property type="match status" value="1"/>
</dbReference>
<keyword evidence="1" id="KW-0732">Signal</keyword>
<dbReference type="SUPFAM" id="SSF48452">
    <property type="entry name" value="TPR-like"/>
    <property type="match status" value="1"/>
</dbReference>
<evidence type="ECO:0000313" key="3">
    <source>
        <dbReference type="Proteomes" id="UP000198942"/>
    </source>
</evidence>
<dbReference type="STRING" id="551995.SAMN05192574_108238"/>
<gene>
    <name evidence="2" type="ORF">SAMN05192574_108238</name>
</gene>
<proteinExistence type="predicted"/>
<dbReference type="EMBL" id="FOCL01000008">
    <property type="protein sequence ID" value="SEO48128.1"/>
    <property type="molecule type" value="Genomic_DNA"/>
</dbReference>
<protein>
    <submittedName>
        <fullName evidence="2">Starch-binding associating with outer membrane</fullName>
    </submittedName>
</protein>
<accession>A0A1H8Q299</accession>
<dbReference type="InterPro" id="IPR011990">
    <property type="entry name" value="TPR-like_helical_dom_sf"/>
</dbReference>
<dbReference type="Proteomes" id="UP000198942">
    <property type="component" value="Unassembled WGS sequence"/>
</dbReference>
<keyword evidence="3" id="KW-1185">Reference proteome</keyword>
<feature type="chain" id="PRO_5011686119" evidence="1">
    <location>
        <begin position="17"/>
        <end position="538"/>
    </location>
</feature>
<feature type="signal peptide" evidence="1">
    <location>
        <begin position="1"/>
        <end position="16"/>
    </location>
</feature>
<organism evidence="2 3">
    <name type="scientific">Mucilaginibacter gossypiicola</name>
    <dbReference type="NCBI Taxonomy" id="551995"/>
    <lineage>
        <taxon>Bacteria</taxon>
        <taxon>Pseudomonadati</taxon>
        <taxon>Bacteroidota</taxon>
        <taxon>Sphingobacteriia</taxon>
        <taxon>Sphingobacteriales</taxon>
        <taxon>Sphingobacteriaceae</taxon>
        <taxon>Mucilaginibacter</taxon>
    </lineage>
</organism>
<dbReference type="AlphaFoldDB" id="A0A1H8Q299"/>
<evidence type="ECO:0000256" key="1">
    <source>
        <dbReference type="SAM" id="SignalP"/>
    </source>
</evidence>
<reference evidence="3" key="1">
    <citation type="submission" date="2016-10" db="EMBL/GenBank/DDBJ databases">
        <authorList>
            <person name="Varghese N."/>
            <person name="Submissions S."/>
        </authorList>
    </citation>
    <scope>NUCLEOTIDE SEQUENCE [LARGE SCALE GENOMIC DNA]</scope>
    <source>
        <strain evidence="3">Gh-48</strain>
    </source>
</reference>
<dbReference type="InterPro" id="IPR041662">
    <property type="entry name" value="SusD-like_2"/>
</dbReference>
<dbReference type="PROSITE" id="PS51257">
    <property type="entry name" value="PROKAR_LIPOPROTEIN"/>
    <property type="match status" value="1"/>
</dbReference>
<dbReference type="Pfam" id="PF12771">
    <property type="entry name" value="SusD-like_2"/>
    <property type="match status" value="1"/>
</dbReference>
<name>A0A1H8Q299_9SPHI</name>